<dbReference type="NCBIfam" id="TIGR00536">
    <property type="entry name" value="hemK_fam"/>
    <property type="match status" value="1"/>
</dbReference>
<keyword evidence="3 4" id="KW-0949">S-adenosyl-L-methionine</keyword>
<evidence type="ECO:0000256" key="5">
    <source>
        <dbReference type="SAM" id="Phobius"/>
    </source>
</evidence>
<sequence>MKRCDVGGQAVIEGVMMRGSKSLATAVRTPKGNIEIDFKDNRPVTKKYPFLNIPFLRGFFVLIESMKIGMTSLNYSASFLEDETEESTKFEKWLEDKLGEKANDILMGVTMFISFIFAIGLFVALPTGAASFFKGAGVSNVVLNLIEAAIRIIILLLYMYFISKLKDIYRLFQYHGAEHKTIFCYEAMEELTVENVKKQPRLHPRCGTNFMFLIMFVSIAIFSFTGWGGIVERLVIRIIGIPVVTGISYELIKWLGRNENMLAKIIAYPGLKLQLLTTKEPDDSQIEVAIASLKAAEGIKDPDKTIEELINMGTVTLKEKGIDTARLDAELLLGSVIEKKRVYLISHKEDQVSLEDAEKYFDLIEKRRNKMPVKYILNKCEFMGLDFYIEKGVLIPRDDTEILVEEVLKKIDENDEKQVCDLCSGSGAIGIALANFRKNIKVDLIDYYLIPEKVSLINIEKNALKDRVNFIKSDLLERPIEDGKMYDIIVSNPPYIEEEEITKLMEDVKNYEPHTALSGGIDGLDFYRKIIDQSQAVLKNNGILAFEIGYNQGEAVKSLLKEHNFNDIRVIKDFASLDRIVIAVNS</sequence>
<evidence type="ECO:0000256" key="1">
    <source>
        <dbReference type="ARBA" id="ARBA00022603"/>
    </source>
</evidence>
<feature type="binding site" evidence="4">
    <location>
        <begin position="492"/>
        <end position="495"/>
    </location>
    <ligand>
        <name>substrate</name>
    </ligand>
</feature>
<evidence type="ECO:0000259" key="7">
    <source>
        <dbReference type="Pfam" id="PF17827"/>
    </source>
</evidence>
<feature type="transmembrane region" description="Helical" evidence="5">
    <location>
        <begin position="207"/>
        <end position="228"/>
    </location>
</feature>
<dbReference type="InterPro" id="IPR040758">
    <property type="entry name" value="PrmC_N"/>
</dbReference>
<dbReference type="GO" id="GO:0003676">
    <property type="term" value="F:nucleic acid binding"/>
    <property type="evidence" value="ECO:0007669"/>
    <property type="project" value="InterPro"/>
</dbReference>
<dbReference type="InterPro" id="IPR002052">
    <property type="entry name" value="DNA_methylase_N6_adenine_CS"/>
</dbReference>
<dbReference type="STRING" id="29367.CLPUN_50590"/>
<keyword evidence="5" id="KW-0472">Membrane</keyword>
<feature type="binding site" evidence="4">
    <location>
        <position position="492"/>
    </location>
    <ligand>
        <name>S-adenosyl-L-methionine</name>
        <dbReference type="ChEBI" id="CHEBI:59789"/>
    </ligand>
</feature>
<dbReference type="Gene3D" id="1.10.8.10">
    <property type="entry name" value="DNA helicase RuvA subunit, C-terminal domain"/>
    <property type="match status" value="1"/>
</dbReference>
<dbReference type="Pfam" id="PF05175">
    <property type="entry name" value="MTS"/>
    <property type="match status" value="1"/>
</dbReference>
<keyword evidence="2 4" id="KW-0808">Transferase</keyword>
<dbReference type="Proteomes" id="UP000190890">
    <property type="component" value="Unassembled WGS sequence"/>
</dbReference>
<dbReference type="PANTHER" id="PTHR42867:SF1">
    <property type="entry name" value="MEMBRANE PROTEIN-RELATED"/>
    <property type="match status" value="1"/>
</dbReference>
<evidence type="ECO:0000313" key="8">
    <source>
        <dbReference type="EMBL" id="OOM71067.1"/>
    </source>
</evidence>
<feature type="binding site" evidence="4">
    <location>
        <position position="446"/>
    </location>
    <ligand>
        <name>S-adenosyl-L-methionine</name>
        <dbReference type="ChEBI" id="CHEBI:59789"/>
    </ligand>
</feature>
<comment type="catalytic activity">
    <reaction evidence="4">
        <text>L-glutaminyl-[peptide chain release factor] + S-adenosyl-L-methionine = N(5)-methyl-L-glutaminyl-[peptide chain release factor] + S-adenosyl-L-homocysteine + H(+)</text>
        <dbReference type="Rhea" id="RHEA:42896"/>
        <dbReference type="Rhea" id="RHEA-COMP:10271"/>
        <dbReference type="Rhea" id="RHEA-COMP:10272"/>
        <dbReference type="ChEBI" id="CHEBI:15378"/>
        <dbReference type="ChEBI" id="CHEBI:30011"/>
        <dbReference type="ChEBI" id="CHEBI:57856"/>
        <dbReference type="ChEBI" id="CHEBI:59789"/>
        <dbReference type="ChEBI" id="CHEBI:61891"/>
        <dbReference type="EC" id="2.1.1.297"/>
    </reaction>
</comment>
<dbReference type="PROSITE" id="PS00092">
    <property type="entry name" value="N6_MTASE"/>
    <property type="match status" value="1"/>
</dbReference>
<dbReference type="HAMAP" id="MF_02126">
    <property type="entry name" value="RF_methyltr_PrmC"/>
    <property type="match status" value="1"/>
</dbReference>
<dbReference type="InterPro" id="IPR029063">
    <property type="entry name" value="SAM-dependent_MTases_sf"/>
</dbReference>
<dbReference type="InterPro" id="IPR004556">
    <property type="entry name" value="HemK-like"/>
</dbReference>
<dbReference type="Pfam" id="PF07136">
    <property type="entry name" value="DUF1385"/>
    <property type="match status" value="1"/>
</dbReference>
<protein>
    <recommendedName>
        <fullName evidence="4">Release factor glutamine methyltransferase</fullName>
        <shortName evidence="4">RF MTase</shortName>
        <ecNumber evidence="4">2.1.1.297</ecNumber>
    </recommendedName>
    <alternativeName>
        <fullName evidence="4">N5-glutamine methyltransferase PrmC</fullName>
    </alternativeName>
    <alternativeName>
        <fullName evidence="4">Protein-(glutamine-N5) MTase PrmC</fullName>
    </alternativeName>
    <alternativeName>
        <fullName evidence="4">Protein-glutamine N-methyltransferase PrmC</fullName>
    </alternativeName>
</protein>
<proteinExistence type="inferred from homology"/>
<feature type="domain" description="Methyltransferase small" evidence="6">
    <location>
        <begin position="408"/>
        <end position="502"/>
    </location>
</feature>
<keyword evidence="1 4" id="KW-0489">Methyltransferase</keyword>
<dbReference type="Gene3D" id="3.40.50.150">
    <property type="entry name" value="Vaccinia Virus protein VP39"/>
    <property type="match status" value="1"/>
</dbReference>
<organism evidence="8 9">
    <name type="scientific">Clostridium puniceum</name>
    <dbReference type="NCBI Taxonomy" id="29367"/>
    <lineage>
        <taxon>Bacteria</taxon>
        <taxon>Bacillati</taxon>
        <taxon>Bacillota</taxon>
        <taxon>Clostridia</taxon>
        <taxon>Eubacteriales</taxon>
        <taxon>Clostridiaceae</taxon>
        <taxon>Clostridium</taxon>
    </lineage>
</organism>
<feature type="transmembrane region" description="Helical" evidence="5">
    <location>
        <begin position="141"/>
        <end position="161"/>
    </location>
</feature>
<gene>
    <name evidence="4 8" type="primary">prmC</name>
    <name evidence="8" type="ORF">CLPUN_50590</name>
</gene>
<dbReference type="Pfam" id="PF17827">
    <property type="entry name" value="PrmC_N"/>
    <property type="match status" value="1"/>
</dbReference>
<name>A0A1S8SZW3_9CLOT</name>
<evidence type="ECO:0000256" key="3">
    <source>
        <dbReference type="ARBA" id="ARBA00022691"/>
    </source>
</evidence>
<dbReference type="CDD" id="cd02440">
    <property type="entry name" value="AdoMet_MTases"/>
    <property type="match status" value="1"/>
</dbReference>
<keyword evidence="5" id="KW-0812">Transmembrane</keyword>
<evidence type="ECO:0000259" key="6">
    <source>
        <dbReference type="Pfam" id="PF05175"/>
    </source>
</evidence>
<dbReference type="AlphaFoldDB" id="A0A1S8SZW3"/>
<feature type="domain" description="Release factor glutamine methyltransferase N-terminal" evidence="7">
    <location>
        <begin position="308"/>
        <end position="377"/>
    </location>
</feature>
<dbReference type="EC" id="2.1.1.297" evidence="4"/>
<dbReference type="InterPro" id="IPR019874">
    <property type="entry name" value="RF_methyltr_PrmC"/>
</dbReference>
<dbReference type="InterPro" id="IPR010787">
    <property type="entry name" value="DUF1385"/>
</dbReference>
<feature type="transmembrane region" description="Helical" evidence="5">
    <location>
        <begin position="105"/>
        <end position="129"/>
    </location>
</feature>
<comment type="similarity">
    <text evidence="4">Belongs to the protein N5-glutamine methyltransferase family. PrmC subfamily.</text>
</comment>
<dbReference type="NCBIfam" id="TIGR03534">
    <property type="entry name" value="RF_mod_PrmC"/>
    <property type="match status" value="1"/>
</dbReference>
<dbReference type="GO" id="GO:0032259">
    <property type="term" value="P:methylation"/>
    <property type="evidence" value="ECO:0007669"/>
    <property type="project" value="UniProtKB-KW"/>
</dbReference>
<comment type="function">
    <text evidence="4">Methylates the class 1 translation termination release factors RF1/PrfA and RF2/PrfB on the glutamine residue of the universally conserved GGQ motif.</text>
</comment>
<dbReference type="OrthoDB" id="9784805at2"/>
<evidence type="ECO:0000256" key="4">
    <source>
        <dbReference type="HAMAP-Rule" id="MF_02126"/>
    </source>
</evidence>
<dbReference type="SUPFAM" id="SSF53335">
    <property type="entry name" value="S-adenosyl-L-methionine-dependent methyltransferases"/>
    <property type="match status" value="1"/>
</dbReference>
<reference evidence="8 9" key="1">
    <citation type="submission" date="2016-05" db="EMBL/GenBank/DDBJ databases">
        <title>Microbial solvent formation.</title>
        <authorList>
            <person name="Poehlein A."/>
            <person name="Montoya Solano J.D."/>
            <person name="Flitsch S."/>
            <person name="Krabben P."/>
            <person name="Duerre P."/>
            <person name="Daniel R."/>
        </authorList>
    </citation>
    <scope>NUCLEOTIDE SEQUENCE [LARGE SCALE GENOMIC DNA]</scope>
    <source>
        <strain evidence="8 9">DSM 2619</strain>
    </source>
</reference>
<dbReference type="PANTHER" id="PTHR42867">
    <property type="entry name" value="MEMBRANE PROTEIN-RELATED"/>
    <property type="match status" value="1"/>
</dbReference>
<evidence type="ECO:0000256" key="2">
    <source>
        <dbReference type="ARBA" id="ARBA00022679"/>
    </source>
</evidence>
<dbReference type="RefSeq" id="WP_077849949.1">
    <property type="nucleotide sequence ID" value="NZ_LZZM01000234.1"/>
</dbReference>
<dbReference type="GO" id="GO:0102559">
    <property type="term" value="F:peptide chain release factor N(5)-glutamine methyltransferase activity"/>
    <property type="evidence" value="ECO:0007669"/>
    <property type="project" value="UniProtKB-EC"/>
</dbReference>
<evidence type="ECO:0000313" key="9">
    <source>
        <dbReference type="Proteomes" id="UP000190890"/>
    </source>
</evidence>
<keyword evidence="5" id="KW-1133">Transmembrane helix</keyword>
<comment type="caution">
    <text evidence="4">Lacks conserved residue(s) required for the propagation of feature annotation.</text>
</comment>
<accession>A0A1S8SZW3</accession>
<dbReference type="EMBL" id="LZZM01000234">
    <property type="protein sequence ID" value="OOM71067.1"/>
    <property type="molecule type" value="Genomic_DNA"/>
</dbReference>
<keyword evidence="9" id="KW-1185">Reference proteome</keyword>
<dbReference type="InterPro" id="IPR007848">
    <property type="entry name" value="Small_mtfrase_dom"/>
</dbReference>
<comment type="caution">
    <text evidence="8">The sequence shown here is derived from an EMBL/GenBank/DDBJ whole genome shotgun (WGS) entry which is preliminary data.</text>
</comment>